<proteinExistence type="predicted"/>
<dbReference type="GeneID" id="25264138"/>
<dbReference type="EMBL" id="JMSN01000023">
    <property type="protein sequence ID" value="KDN48843.1"/>
    <property type="molecule type" value="Genomic_DNA"/>
</dbReference>
<protein>
    <submittedName>
        <fullName evidence="2">Uncharacterized protein</fullName>
    </submittedName>
</protein>
<dbReference type="HOGENOM" id="CLU_1571721_0_0_1"/>
<comment type="caution">
    <text evidence="2">The sequence shown here is derived from an EMBL/GenBank/DDBJ whole genome shotgun (WGS) entry which is preliminary data.</text>
</comment>
<accession>A0A066W8L4</accession>
<name>A0A066W8L4_TILAU</name>
<feature type="region of interest" description="Disordered" evidence="1">
    <location>
        <begin position="66"/>
        <end position="92"/>
    </location>
</feature>
<organism evidence="2 3">
    <name type="scientific">Tilletiaria anomala (strain ATCC 24038 / CBS 436.72 / UBC 951)</name>
    <dbReference type="NCBI Taxonomy" id="1037660"/>
    <lineage>
        <taxon>Eukaryota</taxon>
        <taxon>Fungi</taxon>
        <taxon>Dikarya</taxon>
        <taxon>Basidiomycota</taxon>
        <taxon>Ustilaginomycotina</taxon>
        <taxon>Exobasidiomycetes</taxon>
        <taxon>Georgefischeriales</taxon>
        <taxon>Tilletiariaceae</taxon>
        <taxon>Tilletiaria</taxon>
    </lineage>
</organism>
<evidence type="ECO:0000313" key="3">
    <source>
        <dbReference type="Proteomes" id="UP000027361"/>
    </source>
</evidence>
<dbReference type="RefSeq" id="XP_013244209.1">
    <property type="nucleotide sequence ID" value="XM_013388755.1"/>
</dbReference>
<keyword evidence="3" id="KW-1185">Reference proteome</keyword>
<dbReference type="Proteomes" id="UP000027361">
    <property type="component" value="Unassembled WGS sequence"/>
</dbReference>
<dbReference type="AlphaFoldDB" id="A0A066W8L4"/>
<evidence type="ECO:0000256" key="1">
    <source>
        <dbReference type="SAM" id="MobiDB-lite"/>
    </source>
</evidence>
<gene>
    <name evidence="2" type="ORF">K437DRAFT_255391</name>
</gene>
<reference evidence="2 3" key="1">
    <citation type="submission" date="2014-05" db="EMBL/GenBank/DDBJ databases">
        <title>Draft genome sequence of a rare smut relative, Tilletiaria anomala UBC 951.</title>
        <authorList>
            <consortium name="DOE Joint Genome Institute"/>
            <person name="Toome M."/>
            <person name="Kuo A."/>
            <person name="Henrissat B."/>
            <person name="Lipzen A."/>
            <person name="Tritt A."/>
            <person name="Yoshinaga Y."/>
            <person name="Zane M."/>
            <person name="Barry K."/>
            <person name="Grigoriev I.V."/>
            <person name="Spatafora J.W."/>
            <person name="Aimea M.C."/>
        </authorList>
    </citation>
    <scope>NUCLEOTIDE SEQUENCE [LARGE SCALE GENOMIC DNA]</scope>
    <source>
        <strain evidence="2 3">UBC 951</strain>
    </source>
</reference>
<dbReference type="InParanoid" id="A0A066W8L4"/>
<sequence length="170" mass="18166">MGLLFQRLRHNRRRRITRRAGRGDNLFASHPTPFVPGQRRFALLRDSAGPDLNENDPFVATSPRVSGTFGGYGRGAESHGSSGYDYDDVAADGGPTHETDAAFGGYSRYAGYDDAYNSYDVHGLPSGAGEAHAGQGGQHTISHTAQSSMVTATNTIADEPKMPEPRVPGT</sequence>
<evidence type="ECO:0000313" key="2">
    <source>
        <dbReference type="EMBL" id="KDN48843.1"/>
    </source>
</evidence>